<comment type="catalytic activity">
    <reaction evidence="9">
        <text>a hydroperoxide + [thioredoxin]-dithiol = an alcohol + [thioredoxin]-disulfide + H2O</text>
        <dbReference type="Rhea" id="RHEA:62620"/>
        <dbReference type="Rhea" id="RHEA-COMP:10698"/>
        <dbReference type="Rhea" id="RHEA-COMP:10700"/>
        <dbReference type="ChEBI" id="CHEBI:15377"/>
        <dbReference type="ChEBI" id="CHEBI:29950"/>
        <dbReference type="ChEBI" id="CHEBI:30879"/>
        <dbReference type="ChEBI" id="CHEBI:35924"/>
        <dbReference type="ChEBI" id="CHEBI:50058"/>
        <dbReference type="EC" id="1.11.1.24"/>
    </reaction>
</comment>
<evidence type="ECO:0000256" key="5">
    <source>
        <dbReference type="ARBA" id="ARBA00023157"/>
    </source>
</evidence>
<proteinExistence type="inferred from homology"/>
<dbReference type="Proteomes" id="UP000268093">
    <property type="component" value="Unassembled WGS sequence"/>
</dbReference>
<evidence type="ECO:0000256" key="7">
    <source>
        <dbReference type="ARBA" id="ARBA00032824"/>
    </source>
</evidence>
<evidence type="ECO:0000256" key="1">
    <source>
        <dbReference type="ARBA" id="ARBA00013017"/>
    </source>
</evidence>
<dbReference type="PANTHER" id="PTHR42801">
    <property type="entry name" value="THIOREDOXIN-DEPENDENT PEROXIDE REDUCTASE"/>
    <property type="match status" value="1"/>
</dbReference>
<keyword evidence="3" id="KW-0049">Antioxidant</keyword>
<dbReference type="GO" id="GO:0034599">
    <property type="term" value="P:cellular response to oxidative stress"/>
    <property type="evidence" value="ECO:0007669"/>
    <property type="project" value="TreeGrafter"/>
</dbReference>
<name>A0A433A1N3_9FUNG</name>
<dbReference type="EMBL" id="RBNI01020501">
    <property type="protein sequence ID" value="RUO96589.1"/>
    <property type="molecule type" value="Genomic_DNA"/>
</dbReference>
<gene>
    <name evidence="11" type="ORF">BC936DRAFT_141792</name>
</gene>
<dbReference type="PROSITE" id="PS51352">
    <property type="entry name" value="THIOREDOXIN_2"/>
    <property type="match status" value="1"/>
</dbReference>
<evidence type="ECO:0000256" key="9">
    <source>
        <dbReference type="ARBA" id="ARBA00049091"/>
    </source>
</evidence>
<dbReference type="GO" id="GO:0008379">
    <property type="term" value="F:thioredoxin peroxidase activity"/>
    <property type="evidence" value="ECO:0007669"/>
    <property type="project" value="TreeGrafter"/>
</dbReference>
<dbReference type="InterPro" id="IPR013766">
    <property type="entry name" value="Thioredoxin_domain"/>
</dbReference>
<dbReference type="InterPro" id="IPR000866">
    <property type="entry name" value="AhpC/TSA"/>
</dbReference>
<organism evidence="11 12">
    <name type="scientific">Jimgerdemannia flammicorona</name>
    <dbReference type="NCBI Taxonomy" id="994334"/>
    <lineage>
        <taxon>Eukaryota</taxon>
        <taxon>Fungi</taxon>
        <taxon>Fungi incertae sedis</taxon>
        <taxon>Mucoromycota</taxon>
        <taxon>Mucoromycotina</taxon>
        <taxon>Endogonomycetes</taxon>
        <taxon>Endogonales</taxon>
        <taxon>Endogonaceae</taxon>
        <taxon>Jimgerdemannia</taxon>
    </lineage>
</organism>
<dbReference type="AlphaFoldDB" id="A0A433A1N3"/>
<comment type="similarity">
    <text evidence="8">Belongs to the peroxiredoxin family. BCP/PrxQ subfamily.</text>
</comment>
<dbReference type="Pfam" id="PF00578">
    <property type="entry name" value="AhpC-TSA"/>
    <property type="match status" value="1"/>
</dbReference>
<dbReference type="GO" id="GO:0005737">
    <property type="term" value="C:cytoplasm"/>
    <property type="evidence" value="ECO:0007669"/>
    <property type="project" value="TreeGrafter"/>
</dbReference>
<evidence type="ECO:0000256" key="3">
    <source>
        <dbReference type="ARBA" id="ARBA00022862"/>
    </source>
</evidence>
<evidence type="ECO:0000313" key="12">
    <source>
        <dbReference type="Proteomes" id="UP000268093"/>
    </source>
</evidence>
<comment type="caution">
    <text evidence="11">The sequence shown here is derived from an EMBL/GenBank/DDBJ whole genome shotgun (WGS) entry which is preliminary data.</text>
</comment>
<protein>
    <recommendedName>
        <fullName evidence="1">thioredoxin-dependent peroxiredoxin</fullName>
        <ecNumber evidence="1">1.11.1.24</ecNumber>
    </recommendedName>
    <alternativeName>
        <fullName evidence="7">Thioredoxin peroxidase</fullName>
    </alternativeName>
</protein>
<evidence type="ECO:0000256" key="4">
    <source>
        <dbReference type="ARBA" id="ARBA00023002"/>
    </source>
</evidence>
<dbReference type="PANTHER" id="PTHR42801:SF4">
    <property type="entry name" value="AHPC_TSA FAMILY PROTEIN"/>
    <property type="match status" value="1"/>
</dbReference>
<dbReference type="Gene3D" id="3.40.30.10">
    <property type="entry name" value="Glutaredoxin"/>
    <property type="match status" value="2"/>
</dbReference>
<dbReference type="OrthoDB" id="338622at2759"/>
<feature type="domain" description="Thioredoxin" evidence="10">
    <location>
        <begin position="1"/>
        <end position="126"/>
    </location>
</feature>
<evidence type="ECO:0000256" key="2">
    <source>
        <dbReference type="ARBA" id="ARBA00022559"/>
    </source>
</evidence>
<dbReference type="EC" id="1.11.1.24" evidence="1"/>
<keyword evidence="4" id="KW-0560">Oxidoreductase</keyword>
<keyword evidence="5" id="KW-1015">Disulfide bond</keyword>
<dbReference type="InterPro" id="IPR050924">
    <property type="entry name" value="Peroxiredoxin_BCP/PrxQ"/>
</dbReference>
<keyword evidence="12" id="KW-1185">Reference proteome</keyword>
<evidence type="ECO:0000256" key="6">
    <source>
        <dbReference type="ARBA" id="ARBA00023284"/>
    </source>
</evidence>
<keyword evidence="6" id="KW-0676">Redox-active center</keyword>
<evidence type="ECO:0000313" key="11">
    <source>
        <dbReference type="EMBL" id="RUO96589.1"/>
    </source>
</evidence>
<dbReference type="GO" id="GO:0045454">
    <property type="term" value="P:cell redox homeostasis"/>
    <property type="evidence" value="ECO:0007669"/>
    <property type="project" value="TreeGrafter"/>
</dbReference>
<dbReference type="InterPro" id="IPR036249">
    <property type="entry name" value="Thioredoxin-like_sf"/>
</dbReference>
<dbReference type="SUPFAM" id="SSF52833">
    <property type="entry name" value="Thioredoxin-like"/>
    <property type="match status" value="1"/>
</dbReference>
<reference evidence="11 12" key="1">
    <citation type="journal article" date="2018" name="New Phytol.">
        <title>Phylogenomics of Endogonaceae and evolution of mycorrhizas within Mucoromycota.</title>
        <authorList>
            <person name="Chang Y."/>
            <person name="Desiro A."/>
            <person name="Na H."/>
            <person name="Sandor L."/>
            <person name="Lipzen A."/>
            <person name="Clum A."/>
            <person name="Barry K."/>
            <person name="Grigoriev I.V."/>
            <person name="Martin F.M."/>
            <person name="Stajich J.E."/>
            <person name="Smith M.E."/>
            <person name="Bonito G."/>
            <person name="Spatafora J.W."/>
        </authorList>
    </citation>
    <scope>NUCLEOTIDE SEQUENCE [LARGE SCALE GENOMIC DNA]</scope>
    <source>
        <strain evidence="11 12">GMNB39</strain>
    </source>
</reference>
<sequence>MSHALIVGKNQRNEDVNLAEVIGQQPVVLFFYPRDESPNCTRLPKARRDRDRRVSSPTSASRLNFTLLSDDKSELRKAYQVPKTLGLLPGRVTFIIARDGTVRDVFNSHLDVDGYIKKAIELLPTL</sequence>
<evidence type="ECO:0000256" key="8">
    <source>
        <dbReference type="ARBA" id="ARBA00038489"/>
    </source>
</evidence>
<evidence type="ECO:0000259" key="10">
    <source>
        <dbReference type="PROSITE" id="PS51352"/>
    </source>
</evidence>
<keyword evidence="2" id="KW-0575">Peroxidase</keyword>
<accession>A0A433A1N3</accession>